<dbReference type="EMBL" id="FQ311870">
    <property type="protein sequence ID" value="CBS89247.1"/>
    <property type="molecule type" value="Genomic_DNA"/>
</dbReference>
<dbReference type="InterPro" id="IPR045465">
    <property type="entry name" value="Trans_reg_dom"/>
</dbReference>
<feature type="domain" description="Transcriptional regulator-like" evidence="2">
    <location>
        <begin position="6"/>
        <end position="61"/>
    </location>
</feature>
<evidence type="ECO:0000313" key="3">
    <source>
        <dbReference type="EMBL" id="CBS89247.1"/>
    </source>
</evidence>
<evidence type="ECO:0000259" key="2">
    <source>
        <dbReference type="Pfam" id="PF20109"/>
    </source>
</evidence>
<organism evidence="3 4">
    <name type="scientific">Azospirillum lipoferum (strain 4B)</name>
    <dbReference type="NCBI Taxonomy" id="862719"/>
    <lineage>
        <taxon>Bacteria</taxon>
        <taxon>Pseudomonadati</taxon>
        <taxon>Pseudomonadota</taxon>
        <taxon>Alphaproteobacteria</taxon>
        <taxon>Rhodospirillales</taxon>
        <taxon>Azospirillaceae</taxon>
        <taxon>Azospirillum</taxon>
    </lineage>
</organism>
<evidence type="ECO:0000313" key="4">
    <source>
        <dbReference type="Proteomes" id="UP000005667"/>
    </source>
</evidence>
<dbReference type="KEGG" id="ali:AZOLI_p20052"/>
<keyword evidence="4" id="KW-1185">Reference proteome</keyword>
<sequence length="100" mass="10731">MTNTKDWRSAAAYADTVSLSVSGWAWEFLRRNPDYRAERRATAARAVERAAVARRWGLSCRRGSGPQRPRHGDLLDAGPPAGAGAAGPGPNIRASGPCDR</sequence>
<proteinExistence type="predicted"/>
<feature type="region of interest" description="Disordered" evidence="1">
    <location>
        <begin position="59"/>
        <end position="100"/>
    </location>
</feature>
<geneLocation type="plasmid" evidence="3 4">
    <name>AZO_p2</name>
</geneLocation>
<keyword evidence="3" id="KW-0614">Plasmid</keyword>
<accession>G7ZCB6</accession>
<dbReference type="AlphaFoldDB" id="G7ZCB6"/>
<dbReference type="Proteomes" id="UP000005667">
    <property type="component" value="Plasmid AZO_p2"/>
</dbReference>
<reference evidence="4" key="1">
    <citation type="journal article" date="2011" name="PLoS Genet.">
        <title>Azospirillum genomes reveal transition of bacteria from aquatic to terrestrial environments.</title>
        <authorList>
            <person name="Wisniewski-Dye F."/>
            <person name="Borziak K."/>
            <person name="Khalsa-Moyers G."/>
            <person name="Alexandre G."/>
            <person name="Sukharnikov L.O."/>
            <person name="Wuichet K."/>
            <person name="Hurst G.B."/>
            <person name="McDonald W.H."/>
            <person name="Robertson J.S."/>
            <person name="Barbe V."/>
            <person name="Calteau A."/>
            <person name="Rouy Z."/>
            <person name="Mangenot S."/>
            <person name="Prigent-Combaret C."/>
            <person name="Normand P."/>
            <person name="Boyer M."/>
            <person name="Siguier P."/>
            <person name="Dessaux Y."/>
            <person name="Elmerich C."/>
            <person name="Condemine G."/>
            <person name="Krishnen G."/>
            <person name="Kennedy I."/>
            <person name="Paterson A.H."/>
            <person name="Gonzalez V."/>
            <person name="Mavingui P."/>
            <person name="Zhulin I.B."/>
        </authorList>
    </citation>
    <scope>NUCLEOTIDE SEQUENCE [LARGE SCALE GENOMIC DNA]</scope>
    <source>
        <strain evidence="4">4B</strain>
    </source>
</reference>
<gene>
    <name evidence="3" type="ordered locus">AZOLI_p20052</name>
</gene>
<dbReference type="RefSeq" id="WP_014188690.1">
    <property type="nucleotide sequence ID" value="NC_016586.1"/>
</dbReference>
<evidence type="ECO:0000256" key="1">
    <source>
        <dbReference type="SAM" id="MobiDB-lite"/>
    </source>
</evidence>
<protein>
    <recommendedName>
        <fullName evidence="2">Transcriptional regulator-like domain-containing protein</fullName>
    </recommendedName>
</protein>
<name>G7ZCB6_AZOL4</name>
<dbReference type="Pfam" id="PF20109">
    <property type="entry name" value="Trans_reg_dom"/>
    <property type="match status" value="1"/>
</dbReference>
<dbReference type="HOGENOM" id="CLU_2299926_0_0_5"/>